<organism evidence="5 6">
    <name type="scientific">Nonomuraea antimicrobica</name>
    <dbReference type="NCBI Taxonomy" id="561173"/>
    <lineage>
        <taxon>Bacteria</taxon>
        <taxon>Bacillati</taxon>
        <taxon>Actinomycetota</taxon>
        <taxon>Actinomycetes</taxon>
        <taxon>Streptosporangiales</taxon>
        <taxon>Streptosporangiaceae</taxon>
        <taxon>Nonomuraea</taxon>
    </lineage>
</organism>
<dbReference type="PANTHER" id="PTHR30570">
    <property type="entry name" value="PERIPLASMIC PHOSPHATE BINDING COMPONENT OF PHOSPHATE ABC TRANSPORTER"/>
    <property type="match status" value="1"/>
</dbReference>
<feature type="transmembrane region" description="Helical" evidence="3">
    <location>
        <begin position="6"/>
        <end position="30"/>
    </location>
</feature>
<feature type="domain" description="PBP" evidence="4">
    <location>
        <begin position="230"/>
        <end position="483"/>
    </location>
</feature>
<gene>
    <name evidence="5" type="ORF">GCM10022224_097650</name>
</gene>
<evidence type="ECO:0000313" key="5">
    <source>
        <dbReference type="EMBL" id="GAA3716514.1"/>
    </source>
</evidence>
<dbReference type="SUPFAM" id="SSF53850">
    <property type="entry name" value="Periplasmic binding protein-like II"/>
    <property type="match status" value="1"/>
</dbReference>
<evidence type="ECO:0000256" key="3">
    <source>
        <dbReference type="SAM" id="Phobius"/>
    </source>
</evidence>
<dbReference type="Proteomes" id="UP001500902">
    <property type="component" value="Unassembled WGS sequence"/>
</dbReference>
<keyword evidence="6" id="KW-1185">Reference proteome</keyword>
<evidence type="ECO:0000313" key="6">
    <source>
        <dbReference type="Proteomes" id="UP001500902"/>
    </source>
</evidence>
<comment type="caution">
    <text evidence="5">The sequence shown here is derived from an EMBL/GenBank/DDBJ whole genome shotgun (WGS) entry which is preliminary data.</text>
</comment>
<dbReference type="InterPro" id="IPR050811">
    <property type="entry name" value="Phosphate_ABC_transporter"/>
</dbReference>
<keyword evidence="3" id="KW-1133">Transmembrane helix</keyword>
<dbReference type="EMBL" id="BAAAZP010000236">
    <property type="protein sequence ID" value="GAA3716514.1"/>
    <property type="molecule type" value="Genomic_DNA"/>
</dbReference>
<keyword evidence="1" id="KW-0732">Signal</keyword>
<accession>A0ABP7EAH3</accession>
<name>A0ABP7EAH3_9ACTN</name>
<sequence length="520" mass="56523">MDNFPWEVVFAAFGILVPLVAFLWEFIFVGRKRLGYRVQMDTVAAADVSSQSAGVLKQLQPEDGRKLVDPSFVLLRIENTGTKNIDTHDYAVLDDDKVGIRITFPGRRLAGMVVTELSDDFLRHSFGEDSGLTMRDGIIELPKVPLNHSQHYKVLAALERAPDNTSGSLKFEDPRIVGGIKGGVGSGGIRETKSRTGTSWRATALIGFLVVIIALQLGTYLRRDSIPLDCATGTLTLTGSTAFDPVLREAAASYRRTCPGAGFAFELQGSGVGIRALDEAGRKNASVNNDRLAFSDGPKAEGFPKLLPRPIALSLFTLVISKEAGVQDLSLDQIKQIYDERVTTWKELGGNDQPVRFVDRHSDSGTRKAFEQKILGEGEPGDTSDDCLKRRPDAPPGIVRCVRGSTDDVLDAVANTPGAIGYSEVGAAFARSDLLTVRINGHRATPEAADYGAYPFWETEYAYTYGEPKADSLAASFLRYLTNEVGKDIVRSHSHRPCGELQNPELCHPPDPAPSSSPLQ</sequence>
<evidence type="ECO:0000256" key="2">
    <source>
        <dbReference type="SAM" id="MobiDB-lite"/>
    </source>
</evidence>
<evidence type="ECO:0000256" key="1">
    <source>
        <dbReference type="ARBA" id="ARBA00022729"/>
    </source>
</evidence>
<feature type="transmembrane region" description="Helical" evidence="3">
    <location>
        <begin position="200"/>
        <end position="221"/>
    </location>
</feature>
<dbReference type="InterPro" id="IPR024370">
    <property type="entry name" value="PBP_domain"/>
</dbReference>
<proteinExistence type="predicted"/>
<dbReference type="PANTHER" id="PTHR30570:SF1">
    <property type="entry name" value="PHOSPHATE-BINDING PROTEIN PSTS"/>
    <property type="match status" value="1"/>
</dbReference>
<dbReference type="Gene3D" id="3.40.190.10">
    <property type="entry name" value="Periplasmic binding protein-like II"/>
    <property type="match status" value="2"/>
</dbReference>
<evidence type="ECO:0000259" key="4">
    <source>
        <dbReference type="Pfam" id="PF12849"/>
    </source>
</evidence>
<feature type="compositionally biased region" description="Pro residues" evidence="2">
    <location>
        <begin position="507"/>
        <end position="520"/>
    </location>
</feature>
<keyword evidence="3" id="KW-0812">Transmembrane</keyword>
<dbReference type="Pfam" id="PF12849">
    <property type="entry name" value="PBP_like_2"/>
    <property type="match status" value="1"/>
</dbReference>
<protein>
    <submittedName>
        <fullName evidence="5">Substrate-binding domain-containing protein</fullName>
    </submittedName>
</protein>
<keyword evidence="3" id="KW-0472">Membrane</keyword>
<reference evidence="6" key="1">
    <citation type="journal article" date="2019" name="Int. J. Syst. Evol. Microbiol.">
        <title>The Global Catalogue of Microorganisms (GCM) 10K type strain sequencing project: providing services to taxonomists for standard genome sequencing and annotation.</title>
        <authorList>
            <consortium name="The Broad Institute Genomics Platform"/>
            <consortium name="The Broad Institute Genome Sequencing Center for Infectious Disease"/>
            <person name="Wu L."/>
            <person name="Ma J."/>
        </authorList>
    </citation>
    <scope>NUCLEOTIDE SEQUENCE [LARGE SCALE GENOMIC DNA]</scope>
    <source>
        <strain evidence="6">JCM 16904</strain>
    </source>
</reference>
<feature type="region of interest" description="Disordered" evidence="2">
    <location>
        <begin position="500"/>
        <end position="520"/>
    </location>
</feature>